<protein>
    <recommendedName>
        <fullName evidence="4">Small ribosomal subunit protein uS10</fullName>
    </recommendedName>
</protein>
<keyword evidence="3" id="KW-0687">Ribonucleoprotein</keyword>
<dbReference type="Pfam" id="PF00338">
    <property type="entry name" value="Ribosomal_S10"/>
    <property type="match status" value="1"/>
</dbReference>
<evidence type="ECO:0000256" key="2">
    <source>
        <dbReference type="ARBA" id="ARBA00022980"/>
    </source>
</evidence>
<dbReference type="PRINTS" id="PR00971">
    <property type="entry name" value="RIBOSOMALS10"/>
</dbReference>
<dbReference type="NCBIfam" id="TIGR01046">
    <property type="entry name" value="uS10_euk_arch"/>
    <property type="match status" value="1"/>
</dbReference>
<dbReference type="InterPro" id="IPR036838">
    <property type="entry name" value="Ribosomal_uS10_dom_sf"/>
</dbReference>
<dbReference type="OrthoDB" id="283998at2759"/>
<dbReference type="PANTHER" id="PTHR11700">
    <property type="entry name" value="30S RIBOSOMAL PROTEIN S10 FAMILY MEMBER"/>
    <property type="match status" value="1"/>
</dbReference>
<proteinExistence type="inferred from homology"/>
<evidence type="ECO:0000256" key="3">
    <source>
        <dbReference type="ARBA" id="ARBA00023274"/>
    </source>
</evidence>
<evidence type="ECO:0000313" key="8">
    <source>
        <dbReference type="Proteomes" id="UP001295684"/>
    </source>
</evidence>
<organism evidence="6">
    <name type="scientific">Euplotes crassus</name>
    <dbReference type="NCBI Taxonomy" id="5936"/>
    <lineage>
        <taxon>Eukaryota</taxon>
        <taxon>Sar</taxon>
        <taxon>Alveolata</taxon>
        <taxon>Ciliophora</taxon>
        <taxon>Intramacronucleata</taxon>
        <taxon>Spirotrichea</taxon>
        <taxon>Hypotrichia</taxon>
        <taxon>Euplotida</taxon>
        <taxon>Euplotidae</taxon>
        <taxon>Moneuplotes</taxon>
    </lineage>
</organism>
<reference evidence="6" key="1">
    <citation type="submission" date="2021-01" db="EMBL/GenBank/DDBJ databases">
        <authorList>
            <person name="Corre E."/>
            <person name="Pelletier E."/>
            <person name="Niang G."/>
            <person name="Scheremetjew M."/>
            <person name="Finn R."/>
            <person name="Kale V."/>
            <person name="Holt S."/>
            <person name="Cochrane G."/>
            <person name="Meng A."/>
            <person name="Brown T."/>
            <person name="Cohen L."/>
        </authorList>
    </citation>
    <scope>NUCLEOTIDE SEQUENCE</scope>
    <source>
        <strain evidence="6">CT5</strain>
    </source>
</reference>
<dbReference type="GO" id="GO:0015935">
    <property type="term" value="C:small ribosomal subunit"/>
    <property type="evidence" value="ECO:0007669"/>
    <property type="project" value="InterPro"/>
</dbReference>
<dbReference type="InterPro" id="IPR005729">
    <property type="entry name" value="Ribosomal_uS10_euk/arc"/>
</dbReference>
<evidence type="ECO:0000256" key="1">
    <source>
        <dbReference type="ARBA" id="ARBA00007102"/>
    </source>
</evidence>
<dbReference type="EMBL" id="HBIK01032684">
    <property type="protein sequence ID" value="CAE0390362.1"/>
    <property type="molecule type" value="Transcribed_RNA"/>
</dbReference>
<dbReference type="AlphaFoldDB" id="A0A7S3P1D2"/>
<dbReference type="FunFam" id="3.30.70.600:FF:000004">
    <property type="entry name" value="30S ribosomal protein S10"/>
    <property type="match status" value="1"/>
</dbReference>
<dbReference type="InterPro" id="IPR001848">
    <property type="entry name" value="Ribosomal_uS10"/>
</dbReference>
<keyword evidence="2" id="KW-0689">Ribosomal protein</keyword>
<evidence type="ECO:0000313" key="7">
    <source>
        <dbReference type="EMBL" id="CAI2379558.1"/>
    </source>
</evidence>
<dbReference type="SMART" id="SM01403">
    <property type="entry name" value="Ribosomal_S10"/>
    <property type="match status" value="1"/>
</dbReference>
<evidence type="ECO:0000256" key="4">
    <source>
        <dbReference type="ARBA" id="ARBA00035162"/>
    </source>
</evidence>
<accession>A0A7S3P1D2</accession>
<evidence type="ECO:0000259" key="5">
    <source>
        <dbReference type="SMART" id="SM01403"/>
    </source>
</evidence>
<dbReference type="InterPro" id="IPR027486">
    <property type="entry name" value="Ribosomal_uS10_dom"/>
</dbReference>
<gene>
    <name evidence="6" type="ORF">ECRA1380_LOCUS15338</name>
    <name evidence="7" type="ORF">ECRASSUSDP1_LOCUS20968</name>
</gene>
<dbReference type="Proteomes" id="UP001295684">
    <property type="component" value="Unassembled WGS sequence"/>
</dbReference>
<dbReference type="SUPFAM" id="SSF54999">
    <property type="entry name" value="Ribosomal protein S10"/>
    <property type="match status" value="1"/>
</dbReference>
<evidence type="ECO:0000313" key="6">
    <source>
        <dbReference type="EMBL" id="CAE0390362.1"/>
    </source>
</evidence>
<dbReference type="HAMAP" id="MF_00508">
    <property type="entry name" value="Ribosomal_uS10"/>
    <property type="match status" value="1"/>
</dbReference>
<dbReference type="GO" id="GO:0006412">
    <property type="term" value="P:translation"/>
    <property type="evidence" value="ECO:0007669"/>
    <property type="project" value="InterPro"/>
</dbReference>
<dbReference type="Gene3D" id="3.30.70.600">
    <property type="entry name" value="Ribosomal protein S10 domain"/>
    <property type="match status" value="1"/>
</dbReference>
<reference evidence="7" key="2">
    <citation type="submission" date="2023-07" db="EMBL/GenBank/DDBJ databases">
        <authorList>
            <consortium name="AG Swart"/>
            <person name="Singh M."/>
            <person name="Singh A."/>
            <person name="Seah K."/>
            <person name="Emmerich C."/>
        </authorList>
    </citation>
    <scope>NUCLEOTIDE SEQUENCE</scope>
    <source>
        <strain evidence="7">DP1</strain>
    </source>
</reference>
<name>A0A7S3P1D2_EUPCR</name>
<feature type="domain" description="Small ribosomal subunit protein uS10" evidence="5">
    <location>
        <begin position="19"/>
        <end position="113"/>
    </location>
</feature>
<keyword evidence="8" id="KW-1185">Reference proteome</keyword>
<dbReference type="GO" id="GO:0003735">
    <property type="term" value="F:structural constituent of ribosome"/>
    <property type="evidence" value="ECO:0007669"/>
    <property type="project" value="InterPro"/>
</dbReference>
<sequence>MEEKDKLKQQEHYDNKKIRLTITGLNVKPLETTCSQIINAAKDHEFKVKGPVRIPTKTLRITTRKSPCGEGTNTWDRYEMRIHKRVIDLFCPSELVKEVTSFKLEPGVDVNVNVSNL</sequence>
<comment type="similarity">
    <text evidence="1">Belongs to the universal ribosomal protein uS10 family.</text>
</comment>
<dbReference type="EMBL" id="CAMPGE010021409">
    <property type="protein sequence ID" value="CAI2379558.1"/>
    <property type="molecule type" value="Genomic_DNA"/>
</dbReference>